<proteinExistence type="predicted"/>
<feature type="compositionally biased region" description="Gly residues" evidence="1">
    <location>
        <begin position="210"/>
        <end position="221"/>
    </location>
</feature>
<name>A0A9X6NQ44_HYPEX</name>
<dbReference type="Proteomes" id="UP000192578">
    <property type="component" value="Unassembled WGS sequence"/>
</dbReference>
<feature type="compositionally biased region" description="Pro residues" evidence="1">
    <location>
        <begin position="66"/>
        <end position="75"/>
    </location>
</feature>
<feature type="region of interest" description="Disordered" evidence="1">
    <location>
        <begin position="25"/>
        <end position="80"/>
    </location>
</feature>
<feature type="region of interest" description="Disordered" evidence="1">
    <location>
        <begin position="171"/>
        <end position="221"/>
    </location>
</feature>
<feature type="region of interest" description="Disordered" evidence="1">
    <location>
        <begin position="95"/>
        <end position="138"/>
    </location>
</feature>
<gene>
    <name evidence="2" type="ORF">BV898_19117</name>
</gene>
<accession>A0A9X6NQ44</accession>
<keyword evidence="3" id="KW-1185">Reference proteome</keyword>
<reference evidence="3" key="1">
    <citation type="submission" date="2017-01" db="EMBL/GenBank/DDBJ databases">
        <title>Comparative genomics of anhydrobiosis in the tardigrade Hypsibius dujardini.</title>
        <authorList>
            <person name="Yoshida Y."/>
            <person name="Koutsovoulos G."/>
            <person name="Laetsch D."/>
            <person name="Stevens L."/>
            <person name="Kumar S."/>
            <person name="Horikawa D."/>
            <person name="Ishino K."/>
            <person name="Komine S."/>
            <person name="Tomita M."/>
            <person name="Blaxter M."/>
            <person name="Arakawa K."/>
        </authorList>
    </citation>
    <scope>NUCLEOTIDE SEQUENCE [LARGE SCALE GENOMIC DNA]</scope>
    <source>
        <strain evidence="3">Z151</strain>
    </source>
</reference>
<evidence type="ECO:0000313" key="3">
    <source>
        <dbReference type="Proteomes" id="UP000192578"/>
    </source>
</evidence>
<evidence type="ECO:0000256" key="1">
    <source>
        <dbReference type="SAM" id="MobiDB-lite"/>
    </source>
</evidence>
<evidence type="ECO:0000313" key="2">
    <source>
        <dbReference type="EMBL" id="OWA54716.1"/>
    </source>
</evidence>
<dbReference type="AlphaFoldDB" id="A0A9X6NQ44"/>
<dbReference type="EMBL" id="MTYJ01000447">
    <property type="protein sequence ID" value="OWA54716.1"/>
    <property type="molecule type" value="Genomic_DNA"/>
</dbReference>
<protein>
    <submittedName>
        <fullName evidence="2">Uncharacterized protein</fullName>
    </submittedName>
</protein>
<sequence>MYSLPTGSSVPECADIGTASFFYRISRGRGGPSSSGAPRRATYRAPTFQTRPPAVNTYEQQQRPQPRMPLVPPARNPDVKATGISAGRLVAPPTVVATSSAVPPPQSKRYSERCGQSIRADTSDDVRSSGGWGGAGGGHGYQQNYGRGGGGGGSGSGGYAMRYPSGGATVNYGTLHPPGPVPPPVTQQQYGQYYSGGSGSGGHYYDQQQHGGGGGSHQAGYYQGGGYSGPGYYQ</sequence>
<organism evidence="2 3">
    <name type="scientific">Hypsibius exemplaris</name>
    <name type="common">Freshwater tardigrade</name>
    <dbReference type="NCBI Taxonomy" id="2072580"/>
    <lineage>
        <taxon>Eukaryota</taxon>
        <taxon>Metazoa</taxon>
        <taxon>Ecdysozoa</taxon>
        <taxon>Tardigrada</taxon>
        <taxon>Eutardigrada</taxon>
        <taxon>Parachela</taxon>
        <taxon>Hypsibioidea</taxon>
        <taxon>Hypsibiidae</taxon>
        <taxon>Hypsibius</taxon>
    </lineage>
</organism>
<comment type="caution">
    <text evidence="2">The sequence shown here is derived from an EMBL/GenBank/DDBJ whole genome shotgun (WGS) entry which is preliminary data.</text>
</comment>